<dbReference type="GO" id="GO:0004482">
    <property type="term" value="F:mRNA 5'-cap (guanine-N7-)-methyltransferase activity"/>
    <property type="evidence" value="ECO:0007669"/>
    <property type="project" value="InterPro"/>
</dbReference>
<evidence type="ECO:0000256" key="24">
    <source>
        <dbReference type="ARBA" id="ARBA00030285"/>
    </source>
</evidence>
<keyword evidence="16" id="KW-0946">Virion</keyword>
<comment type="catalytic activity">
    <reaction evidence="28">
        <text>a 5'-end (5'-triphosphoguanosine)-adenylyl-adenylyl-cytidylyl-adenosine in mRNA + 2 S-adenosyl-L-methionine = a 5'-end (N(7)-methyl 5'-triphosphoguanosine)-(2'-O-methyladenylyl)-adenylyl-cytidylyl-adenosine in mRNA + 2 S-adenosyl-L-homocysteine + H(+)</text>
        <dbReference type="Rhea" id="RHEA:65376"/>
        <dbReference type="Rhea" id="RHEA-COMP:16797"/>
        <dbReference type="Rhea" id="RHEA-COMP:16798"/>
        <dbReference type="ChEBI" id="CHEBI:15378"/>
        <dbReference type="ChEBI" id="CHEBI:57856"/>
        <dbReference type="ChEBI" id="CHEBI:59789"/>
        <dbReference type="ChEBI" id="CHEBI:156483"/>
        <dbReference type="ChEBI" id="CHEBI:156484"/>
        <dbReference type="EC" id="2.1.1.375"/>
    </reaction>
</comment>
<dbReference type="InterPro" id="IPR039530">
    <property type="entry name" value="L_methyltransferase_rhabdo"/>
</dbReference>
<dbReference type="InterPro" id="IPR025786">
    <property type="entry name" value="Mononega_L_MeTrfase"/>
</dbReference>
<keyword evidence="20" id="KW-0511">Multifunctional enzyme</keyword>
<dbReference type="Pfam" id="PF21081">
    <property type="entry name" value="Methyltrans_Mon_3rd"/>
    <property type="match status" value="1"/>
</dbReference>
<dbReference type="Gene3D" id="3.40.50.150">
    <property type="entry name" value="Vaccinia Virus protein VP39"/>
    <property type="match status" value="1"/>
</dbReference>
<evidence type="ECO:0000256" key="12">
    <source>
        <dbReference type="ARBA" id="ARBA00022695"/>
    </source>
</evidence>
<evidence type="ECO:0000256" key="14">
    <source>
        <dbReference type="ARBA" id="ARBA00022801"/>
    </source>
</evidence>
<accession>A0A0B5KRS0</accession>
<dbReference type="GO" id="GO:0016787">
    <property type="term" value="F:hydrolase activity"/>
    <property type="evidence" value="ECO:0007669"/>
    <property type="project" value="UniProtKB-KW"/>
</dbReference>
<evidence type="ECO:0000256" key="4">
    <source>
        <dbReference type="ARBA" id="ARBA00012494"/>
    </source>
</evidence>
<evidence type="ECO:0000259" key="31">
    <source>
        <dbReference type="PROSITE" id="PS50526"/>
    </source>
</evidence>
<comment type="catalytic activity">
    <reaction evidence="27">
        <text>a 5'-end (5'-triphosphoguanosine)-adenylyl-adenylyl-cytidylyl-adenosine in mRNA + S-adenosyl-L-methionine = a 5'-end (5'-triphosphoguanosine)-(2'-O-methyladenylyl)-adenylyl-cytidylyl-adenosine in mRNA + S-adenosyl-L-homocysteine + H(+)</text>
        <dbReference type="Rhea" id="RHEA:65380"/>
        <dbReference type="Rhea" id="RHEA-COMP:16797"/>
        <dbReference type="Rhea" id="RHEA-COMP:16801"/>
        <dbReference type="ChEBI" id="CHEBI:15378"/>
        <dbReference type="ChEBI" id="CHEBI:57856"/>
        <dbReference type="ChEBI" id="CHEBI:59789"/>
        <dbReference type="ChEBI" id="CHEBI:156482"/>
        <dbReference type="ChEBI" id="CHEBI:156484"/>
    </reaction>
</comment>
<keyword evidence="14" id="KW-0378">Hydrolase</keyword>
<evidence type="ECO:0000256" key="25">
    <source>
        <dbReference type="ARBA" id="ARBA00030436"/>
    </source>
</evidence>
<name>A0A0B5KRS0_9RHAB</name>
<evidence type="ECO:0000256" key="15">
    <source>
        <dbReference type="ARBA" id="ARBA00022840"/>
    </source>
</evidence>
<feature type="domain" description="Mononegavirus-type SAM-dependent 2'-O-MTase" evidence="32">
    <location>
        <begin position="1650"/>
        <end position="1848"/>
    </location>
</feature>
<dbReference type="NCBIfam" id="TIGR04198">
    <property type="entry name" value="paramyx_RNAcap"/>
    <property type="match status" value="1"/>
</dbReference>
<dbReference type="PROSITE" id="PS51590">
    <property type="entry name" value="SAM_MT_MNV_L"/>
    <property type="match status" value="1"/>
</dbReference>
<evidence type="ECO:0000313" key="33">
    <source>
        <dbReference type="EMBL" id="AJG39201.1"/>
    </source>
</evidence>
<dbReference type="InterPro" id="IPR029063">
    <property type="entry name" value="SAM-dependent_MTases_sf"/>
</dbReference>
<dbReference type="EC" id="2.7.7.88" evidence="5"/>
<dbReference type="EC" id="2.7.7.48" evidence="4"/>
<dbReference type="GO" id="GO:0003968">
    <property type="term" value="F:RNA-directed RNA polymerase activity"/>
    <property type="evidence" value="ECO:0007669"/>
    <property type="project" value="UniProtKB-KW"/>
</dbReference>
<dbReference type="InterPro" id="IPR048398">
    <property type="entry name" value="Methyltrans_Mon_C"/>
</dbReference>
<evidence type="ECO:0000256" key="9">
    <source>
        <dbReference type="ARBA" id="ARBA00022664"/>
    </source>
</evidence>
<keyword evidence="11" id="KW-0949">S-adenosyl-L-methionine</keyword>
<keyword evidence="18" id="KW-0506">mRNA capping</keyword>
<protein>
    <recommendedName>
        <fullName evidence="6">RNA-directed RNA polymerase L</fullName>
        <ecNumber evidence="23">2.1.1.375</ecNumber>
        <ecNumber evidence="4">2.7.7.48</ecNumber>
        <ecNumber evidence="5">2.7.7.88</ecNumber>
    </recommendedName>
    <alternativeName>
        <fullName evidence="24">Large structural protein</fullName>
    </alternativeName>
    <alternativeName>
        <fullName evidence="26">Replicase</fullName>
    </alternativeName>
    <alternativeName>
        <fullName evidence="25">Transcriptase</fullName>
    </alternativeName>
</protein>
<evidence type="ECO:0000256" key="21">
    <source>
        <dbReference type="ARBA" id="ARBA00024494"/>
    </source>
</evidence>
<dbReference type="InterPro" id="IPR039736">
    <property type="entry name" value="L_poly_C"/>
</dbReference>
<reference evidence="33 34" key="1">
    <citation type="journal article" date="2015" name="Elife">
        <title>Unprecedented genomic diversity of RNA viruses in arthropods reveals the ancestry of negative-sense RNA viruses.</title>
        <authorList>
            <person name="Li C.X."/>
            <person name="Shi M."/>
            <person name="Tian J.H."/>
            <person name="Lin X.D."/>
            <person name="Kang Y.J."/>
            <person name="Chen L.J."/>
            <person name="Qin X.C."/>
            <person name="Xu J."/>
            <person name="Holmes E.C."/>
            <person name="Zhang Y.Z."/>
        </authorList>
    </citation>
    <scope>NUCLEOTIDE SEQUENCE [LARGE SCALE GENOMIC DNA]</scope>
    <source>
        <strain evidence="33 34">BFJSC-5</strain>
    </source>
</reference>
<dbReference type="GO" id="GO:0030430">
    <property type="term" value="C:host cell cytoplasm"/>
    <property type="evidence" value="ECO:0007669"/>
    <property type="project" value="UniProtKB-SubCell"/>
</dbReference>
<comment type="subcellular location">
    <subcellularLocation>
        <location evidence="1">Host cytoplasm</location>
    </subcellularLocation>
    <subcellularLocation>
        <location evidence="2">Virion</location>
    </subcellularLocation>
</comment>
<dbReference type="EMBL" id="KM817654">
    <property type="protein sequence ID" value="AJG39201.1"/>
    <property type="molecule type" value="Viral_cRNA"/>
</dbReference>
<dbReference type="Pfam" id="PF14314">
    <property type="entry name" value="Methyltrans_Mon_2nd"/>
    <property type="match status" value="1"/>
</dbReference>
<comment type="catalytic activity">
    <reaction evidence="21">
        <text>a 5'-end triphospho-adenylyl-adenylyl-cytidylyl-adenosine in mRNA + GDP + H(+) = a 5'-end (5'-triphosphoguanosine)-adenylyl-adenylyl-cytidylyl-adenosine in mRNA + diphosphate</text>
        <dbReference type="Rhea" id="RHEA:65436"/>
        <dbReference type="Rhea" id="RHEA-COMP:16797"/>
        <dbReference type="Rhea" id="RHEA-COMP:16799"/>
        <dbReference type="ChEBI" id="CHEBI:15378"/>
        <dbReference type="ChEBI" id="CHEBI:33019"/>
        <dbReference type="ChEBI" id="CHEBI:58189"/>
        <dbReference type="ChEBI" id="CHEBI:156484"/>
        <dbReference type="ChEBI" id="CHEBI:156503"/>
        <dbReference type="EC" id="2.7.7.88"/>
    </reaction>
</comment>
<organism evidence="33 34">
    <name type="scientific">Wuhan Louse Fly Virus 5</name>
    <dbReference type="NCBI Taxonomy" id="1608119"/>
    <lineage>
        <taxon>Viruses</taxon>
        <taxon>Riboviria</taxon>
        <taxon>Orthornavirae</taxon>
        <taxon>Negarnaviricota</taxon>
        <taxon>Haploviricotina</taxon>
        <taxon>Monjiviricetes</taxon>
        <taxon>Mononegavirales</taxon>
        <taxon>Rhabdoviridae</taxon>
        <taxon>Alpharhabdovirinae</taxon>
        <taxon>Ledantevirus</taxon>
        <taxon>Ledantevirus wuhan</taxon>
    </lineage>
</organism>
<evidence type="ECO:0000259" key="32">
    <source>
        <dbReference type="PROSITE" id="PS51590"/>
    </source>
</evidence>
<dbReference type="GeneID" id="29140329"/>
<evidence type="ECO:0000256" key="30">
    <source>
        <dbReference type="SAM" id="MobiDB-lite"/>
    </source>
</evidence>
<evidence type="ECO:0000256" key="22">
    <source>
        <dbReference type="ARBA" id="ARBA00024499"/>
    </source>
</evidence>
<dbReference type="Pfam" id="PF21080">
    <property type="entry name" value="Methyltrans_Mon_1st"/>
    <property type="match status" value="1"/>
</dbReference>
<dbReference type="Proteomes" id="UP000201618">
    <property type="component" value="Segment"/>
</dbReference>
<feature type="compositionally biased region" description="Acidic residues" evidence="30">
    <location>
        <begin position="1"/>
        <end position="20"/>
    </location>
</feature>
<feature type="domain" description="RdRp catalytic" evidence="31">
    <location>
        <begin position="611"/>
        <end position="797"/>
    </location>
</feature>
<evidence type="ECO:0000256" key="3">
    <source>
        <dbReference type="ARBA" id="ARBA00006874"/>
    </source>
</evidence>
<sequence>MDLLDESDETQEINDQDFDLETSSSFELDEDEFELSDQIKYHYQNLNQNDYSLNSPLISDDLEGYLAHKQQRNYPLVFKQPDWEKRDKFFEKVEIDFSKIKKTDELHKWWGKLNQINYLNTNRAKSFLRNVISNHLETLPIVEAFFESWIGKKLNEKQKSFTLEYKEIEKWCELFLMMHDLILIMNANSKYEIKKLKKILKFKTVKTDHNIIGFKVPTHLGLCLITGKIMIFKDHNIMIDRLFALMMKDTWIARMNTLIGLVLRTEHNFDFKDIETIDEIYNLGDQMLEKIGNEAYDSIKMLEPMCNLRFCELAREFRPLIPPFPGFSNHIERSVNELQIMNPKISKLKEIIEKIDNVQLLLVVYGSFRHWGHPFIDYLLGLEALHTQVHLPKRIDENYAKLLGSDLAYLVLKKKFTEEKKWYVDLTKIEQNHPLYKHIQENTWPTPKQIEDFGDKWNELPLTKCFDIPDIIDPSLLYSDKSHSMNRDEVINHVSRYPNVPIPTKKVLDTLLHTKSTNWPVFLQEINDHGLPRNSKIIGLKGKEREVKKKGRFFSLMSWMLREYFVITEYLIKENYVPLFSGLTMADDLTTVISKLLDRSQGQGGKDYTNICIANHIDYEKWNNHQRKAATDPVFKVMGEFLGYPNLFTRTHEFFQESLIYYNGRPDLMRVNKDSLTNATNQIVCWEGQEGGLEGLRQKGWTTVGLLMIRREARVRNTTVKILAQGDNQVICTQYKLRPYQNEQELGGNLQDIWYNNHSIMNAIQNGTNKLGLIINEDETIQSADYLNYGKIPVFRGRILNLFSKRLSRIMCITNDQLLNYGNIMATVSTNALTVCHFDRSPHDGMIYFNLFGNLTRLMIERHNPVLGGPLNDFFPDKLNSTVYKILSLYLDPSLGGACGTSLTRFLTRAFPDPVTESLSFWKVIHQTLKDPILRQLCCEVGNPKIAVMSNVKDFIKLLEKPDSLNIPKSMSIANLLKAEIKKSMQLNVSTIKNEVISDAIIYLNQEEETLLNFLMSIKPLFPRFLSEFKSATFIGITENLIGLFQNSRTIRTAFSRKLYRDLNKLTWDCELSTFKALLEFRFKGNTMWECSASHADLLRKLSWGSKVLGSTVPHPIEMFKNVSESGSKCKYCKIRSDDYITCMVPKGLKDVEIERGPYTAYLGSRTSESTSILQPWDKETNISIIRRAVKLRNSIHWFVDENSILSEAILSIAQGLTGEDWSGKIKGFKRTGSALHRFSCSRQSSGGYAACCPTNLSWMISTTDTFRIIGNENFDFMFQPSLLYGQISASEMLRETKEPTIFHYHLSCDKCLRKIEEPTLDSKLKYKHPDVSKTLIKWKPDNSLWYTEKPTYEIKNVDLSELNEHEISFQVGRIGGFLLGNEILGDQDYLEGASLFPISIQFKIIGYDYLYGLFDGIVRSCLINVIHRRNMIYKDKAKATLLGTLIYLIDKIGENIFLINLCRKGEVHKELMIRPHKTPPTYPISDYDMGILIRNWLKTEAFNLDNNFRYESKFKKLCIFSDINGAEIIGPYCLSTLILQNFSGKIGKNYTKNLREVRSIASKVRSGELEIIQKRINNIAYKLNSEVRHACKFFKERILIKTNQFTWGKELICQTYSYKIHFVGLDFDLLDKRDLKINKKQCPLITGLRLAQLATGAHYKLRSIIYHFGIKYRDFLCGGDGSGGMTAYLLRHNSNSRGLYNSLLTFKDTSLRGTSPGWAPAIEMCTNDPSRCVNGFNSWEDPSDLSKEETWENFMYQIKKHQLNIDLIVLDMEIQNDDIKSNIERQILEKGINLLHTHGSIISKVYGSDLSKNLTDNIVRKIGKFFNEVYLCNTEFSGSHTSEMYAVFLNLKQKPDKNKYPEKDSFIYAIEQNFSLKSDEFEFDRALKLKEYDMLAGIPKELIPDKRIQMEGLLSYHGVETGLSYSLSELIINSIAKKEKQVDSIIGYIVVACNSIVSITRESLENWEIPSDGNLRKMFNILIGVSYWLSWCTTNLKLYQYLNYLIAKGIIIGITKITKKDKRKYVSWKVGGACHIAKKINLDTEMSSIGAWIRILSQVCKKGSNNWDYDVYSREFNKGLNRKKIQKRTGIEEVIKEYKISSGEGKILSDEIDETKEISWRS</sequence>
<evidence type="ECO:0000256" key="27">
    <source>
        <dbReference type="ARBA" id="ARBA00047332"/>
    </source>
</evidence>
<evidence type="ECO:0000256" key="20">
    <source>
        <dbReference type="ARBA" id="ARBA00023268"/>
    </source>
</evidence>
<proteinExistence type="inferred from homology"/>
<evidence type="ECO:0000256" key="8">
    <source>
        <dbReference type="ARBA" id="ARBA00022603"/>
    </source>
</evidence>
<keyword evidence="13" id="KW-0547">Nucleotide-binding</keyword>
<evidence type="ECO:0000256" key="1">
    <source>
        <dbReference type="ARBA" id="ARBA00004192"/>
    </source>
</evidence>
<feature type="region of interest" description="Disordered" evidence="30">
    <location>
        <begin position="1"/>
        <end position="21"/>
    </location>
</feature>
<evidence type="ECO:0000256" key="13">
    <source>
        <dbReference type="ARBA" id="ARBA00022741"/>
    </source>
</evidence>
<dbReference type="InterPro" id="IPR017234">
    <property type="entry name" value="RNA-dir_pol_rhabdovirus"/>
</dbReference>
<evidence type="ECO:0000256" key="17">
    <source>
        <dbReference type="ARBA" id="ARBA00022953"/>
    </source>
</evidence>
<keyword evidence="19" id="KW-1035">Host cytoplasm</keyword>
<dbReference type="Pfam" id="PF00946">
    <property type="entry name" value="Mononeg_RNA_pol"/>
    <property type="match status" value="1"/>
</dbReference>
<evidence type="ECO:0000256" key="18">
    <source>
        <dbReference type="ARBA" id="ARBA00023042"/>
    </source>
</evidence>
<keyword evidence="7 33" id="KW-0696">RNA-directed RNA polymerase</keyword>
<dbReference type="InterPro" id="IPR026890">
    <property type="entry name" value="Mononeg_mRNAcap"/>
</dbReference>
<dbReference type="GO" id="GO:0005524">
    <property type="term" value="F:ATP binding"/>
    <property type="evidence" value="ECO:0007669"/>
    <property type="project" value="UniProtKB-KW"/>
</dbReference>
<keyword evidence="34" id="KW-1185">Reference proteome</keyword>
<dbReference type="PROSITE" id="PS50526">
    <property type="entry name" value="RDRP_SSRNA_NEG_NONSEG"/>
    <property type="match status" value="1"/>
</dbReference>
<evidence type="ECO:0000256" key="26">
    <source>
        <dbReference type="ARBA" id="ARBA00031012"/>
    </source>
</evidence>
<dbReference type="InterPro" id="IPR048397">
    <property type="entry name" value="Methyltrans_Mon_CD"/>
</dbReference>
<dbReference type="KEGG" id="vg:29140329"/>
<evidence type="ECO:0000256" key="6">
    <source>
        <dbReference type="ARBA" id="ARBA00018602"/>
    </source>
</evidence>
<comment type="catalytic activity">
    <reaction evidence="22">
        <text>a 5'-end (5'-triphosphoguanosine)-(2'-O-methyladenylyl)-adenylyl-cytidylyl-adenosine in mRNA + S-adenosyl-L-methionine = a 5'-end (N(7)-methyl 5'-triphosphoguanosine)-(2'-O-methyladenylyl)-adenylyl-cytidylyl-adenosine in mRNA + S-adenosyl-L-homocysteine</text>
        <dbReference type="Rhea" id="RHEA:65440"/>
        <dbReference type="Rhea" id="RHEA-COMP:16798"/>
        <dbReference type="Rhea" id="RHEA-COMP:16801"/>
        <dbReference type="ChEBI" id="CHEBI:57856"/>
        <dbReference type="ChEBI" id="CHEBI:59789"/>
        <dbReference type="ChEBI" id="CHEBI:156482"/>
        <dbReference type="ChEBI" id="CHEBI:156483"/>
    </reaction>
</comment>
<keyword evidence="17" id="KW-0693">Viral RNA replication</keyword>
<evidence type="ECO:0000256" key="28">
    <source>
        <dbReference type="ARBA" id="ARBA00047370"/>
    </source>
</evidence>
<comment type="similarity">
    <text evidence="3">Belongs to the rhabdoviridae protein L family.</text>
</comment>
<evidence type="ECO:0000256" key="19">
    <source>
        <dbReference type="ARBA" id="ARBA00023200"/>
    </source>
</evidence>
<evidence type="ECO:0000256" key="11">
    <source>
        <dbReference type="ARBA" id="ARBA00022691"/>
    </source>
</evidence>
<keyword evidence="12" id="KW-0548">Nucleotidyltransferase</keyword>
<evidence type="ECO:0000256" key="16">
    <source>
        <dbReference type="ARBA" id="ARBA00022844"/>
    </source>
</evidence>
<dbReference type="Pfam" id="PF14318">
    <property type="entry name" value="Mononeg_mRNAcap"/>
    <property type="match status" value="1"/>
</dbReference>
<keyword evidence="10" id="KW-0808">Transferase</keyword>
<dbReference type="GO" id="GO:0044423">
    <property type="term" value="C:virion component"/>
    <property type="evidence" value="ECO:0007669"/>
    <property type="project" value="UniProtKB-KW"/>
</dbReference>
<evidence type="ECO:0000256" key="7">
    <source>
        <dbReference type="ARBA" id="ARBA00022484"/>
    </source>
</evidence>
<evidence type="ECO:0000256" key="2">
    <source>
        <dbReference type="ARBA" id="ARBA00004328"/>
    </source>
</evidence>
<keyword evidence="15" id="KW-0067">ATP-binding</keyword>
<evidence type="ECO:0000256" key="5">
    <source>
        <dbReference type="ARBA" id="ARBA00012582"/>
    </source>
</evidence>
<keyword evidence="9" id="KW-0507">mRNA processing</keyword>
<dbReference type="RefSeq" id="YP_009305102.1">
    <property type="nucleotide sequence ID" value="NC_031301.1"/>
</dbReference>
<evidence type="ECO:0000256" key="29">
    <source>
        <dbReference type="ARBA" id="ARBA00048548"/>
    </source>
</evidence>
<dbReference type="EC" id="2.1.1.375" evidence="23"/>
<evidence type="ECO:0000256" key="23">
    <source>
        <dbReference type="ARBA" id="ARBA00026099"/>
    </source>
</evidence>
<keyword evidence="8" id="KW-0489">Methyltransferase</keyword>
<gene>
    <name evidence="33" type="primary">L</name>
</gene>
<dbReference type="PIRSF" id="PIRSF037546">
    <property type="entry name" value="RNA_pol_RhabdoV_sub"/>
    <property type="match status" value="1"/>
</dbReference>
<evidence type="ECO:0000313" key="34">
    <source>
        <dbReference type="Proteomes" id="UP000201618"/>
    </source>
</evidence>
<comment type="catalytic activity">
    <reaction evidence="29">
        <text>GTP + H2O = GDP + phosphate + H(+)</text>
        <dbReference type="Rhea" id="RHEA:19669"/>
        <dbReference type="ChEBI" id="CHEBI:15377"/>
        <dbReference type="ChEBI" id="CHEBI:15378"/>
        <dbReference type="ChEBI" id="CHEBI:37565"/>
        <dbReference type="ChEBI" id="CHEBI:43474"/>
        <dbReference type="ChEBI" id="CHEBI:58189"/>
    </reaction>
</comment>
<evidence type="ECO:0000256" key="10">
    <source>
        <dbReference type="ARBA" id="ARBA00022679"/>
    </source>
</evidence>
<dbReference type="InterPro" id="IPR014023">
    <property type="entry name" value="Mononeg_RNA_pol_cat"/>
</dbReference>